<evidence type="ECO:0000256" key="1">
    <source>
        <dbReference type="SAM" id="MobiDB-lite"/>
    </source>
</evidence>
<evidence type="ECO:0000313" key="3">
    <source>
        <dbReference type="Proteomes" id="UP000198775"/>
    </source>
</evidence>
<protein>
    <submittedName>
        <fullName evidence="2">Uncharacterized protein</fullName>
    </submittedName>
</protein>
<proteinExistence type="predicted"/>
<feature type="compositionally biased region" description="Basic and acidic residues" evidence="1">
    <location>
        <begin position="13"/>
        <end position="24"/>
    </location>
</feature>
<evidence type="ECO:0000313" key="2">
    <source>
        <dbReference type="EMBL" id="SEO97248.1"/>
    </source>
</evidence>
<dbReference type="AlphaFoldDB" id="A0A1H8U3L5"/>
<reference evidence="3" key="1">
    <citation type="submission" date="2016-10" db="EMBL/GenBank/DDBJ databases">
        <authorList>
            <person name="Varghese N."/>
            <person name="Submissions S."/>
        </authorList>
    </citation>
    <scope>NUCLEOTIDE SEQUENCE [LARGE SCALE GENOMIC DNA]</scope>
    <source>
        <strain evidence="3">IBRC-M 10043</strain>
    </source>
</reference>
<gene>
    <name evidence="2" type="ORF">SAMN05216388_102525</name>
</gene>
<organism evidence="2 3">
    <name type="scientific">Halorientalis persicus</name>
    <dbReference type="NCBI Taxonomy" id="1367881"/>
    <lineage>
        <taxon>Archaea</taxon>
        <taxon>Methanobacteriati</taxon>
        <taxon>Methanobacteriota</taxon>
        <taxon>Stenosarchaea group</taxon>
        <taxon>Halobacteria</taxon>
        <taxon>Halobacteriales</taxon>
        <taxon>Haloarculaceae</taxon>
        <taxon>Halorientalis</taxon>
    </lineage>
</organism>
<accession>A0A1H8U3L5</accession>
<dbReference type="EMBL" id="FOCX01000025">
    <property type="protein sequence ID" value="SEO97248.1"/>
    <property type="molecule type" value="Genomic_DNA"/>
</dbReference>
<dbReference type="RefSeq" id="WP_092663242.1">
    <property type="nucleotide sequence ID" value="NZ_FOCX01000025.1"/>
</dbReference>
<name>A0A1H8U3L5_9EURY</name>
<feature type="region of interest" description="Disordered" evidence="1">
    <location>
        <begin position="1"/>
        <end position="24"/>
    </location>
</feature>
<keyword evidence="3" id="KW-1185">Reference proteome</keyword>
<dbReference type="Proteomes" id="UP000198775">
    <property type="component" value="Unassembled WGS sequence"/>
</dbReference>
<sequence length="211" mass="23934">MPDFRTISGEDVQDGHVPPRDDQTGHTIKDVAWYIDQHTSEDWHVDKAGFRQPAKVKRICLLVRLVHESGTTVECLPIDPWGHHPGQKMYRAHRIVASGDHDELPAVVTPRSDLRQFTNETRFGHLPLPESLSEQTRTDPHTVLKFHDRDHVADIDQTIHENGGKHGRGYTVKDEKEAEICLLLVAQWLTSVYNAQETFGSLVAMPQELAD</sequence>